<dbReference type="VEuPathDB" id="FungiDB:MFRU_001g00620"/>
<dbReference type="VEuPathDB" id="FungiDB:MFRU_001g00630"/>
<evidence type="ECO:0000256" key="1">
    <source>
        <dbReference type="RuleBase" id="RU363098"/>
    </source>
</evidence>
<keyword evidence="1" id="KW-0808">Transferase</keyword>
<dbReference type="GO" id="GO:0003968">
    <property type="term" value="F:RNA-directed RNA polymerase activity"/>
    <property type="evidence" value="ECO:0007669"/>
    <property type="project" value="UniProtKB-KW"/>
</dbReference>
<keyword evidence="1" id="KW-0694">RNA-binding</keyword>
<comment type="catalytic activity">
    <reaction evidence="1">
        <text>RNA(n) + a ribonucleoside 5'-triphosphate = RNA(n+1) + diphosphate</text>
        <dbReference type="Rhea" id="RHEA:21248"/>
        <dbReference type="Rhea" id="RHEA-COMP:14527"/>
        <dbReference type="Rhea" id="RHEA-COMP:17342"/>
        <dbReference type="ChEBI" id="CHEBI:33019"/>
        <dbReference type="ChEBI" id="CHEBI:61557"/>
        <dbReference type="ChEBI" id="CHEBI:140395"/>
        <dbReference type="EC" id="2.7.7.48"/>
    </reaction>
</comment>
<dbReference type="Proteomes" id="UP000322873">
    <property type="component" value="Unassembled WGS sequence"/>
</dbReference>
<dbReference type="InterPro" id="IPR007855">
    <property type="entry name" value="RDRP"/>
</dbReference>
<dbReference type="PANTHER" id="PTHR23079:SF17">
    <property type="entry name" value="RNA-DEPENDENT RNA POLYMERASE"/>
    <property type="match status" value="1"/>
</dbReference>
<feature type="domain" description="RDRP core" evidence="2">
    <location>
        <begin position="146"/>
        <end position="589"/>
    </location>
</feature>
<accession>A0A5M9K2D5</accession>
<name>A0A5M9K2D5_MONFR</name>
<sequence length="1362" mass="155559">MYERSTLPVCVAAMKRLFHQLPFQGPGVKAEAFEKNTIVELLLENEKLATQEALYAEGFGGTASQNTALIHRVTITPARVSLDGPETESNNRILRKYAGSHSYFARVNFCDEDGGRIHYASNVSNDEVFDGVFKNILQNGFSIANQKCFSDGVGTMSQSLMHKIWAQLPNKNLVKPTCFQIRYRGAKGMISLDTRLPGDYLRLRNSMIKFDGSLSDDIEICGGAYKPLPMYLNRQFIKILEDLGVEPGYFMKLQAKEVSRLRSITANAYNASTFLQRNRVGDAVLLPFLINHCSDLNLDFRDDVFLRDVLEMAVLIELRTLKHKARIPVEKGYHLHGIMDETGILEEGEIYCCWLEDGKRTTLVRSEVVITRAPALHPGDIQLVNAVDVPSNSPLKSLYNCICFSQRGARDLPSQLSGGDLDGDLYYVIFDPDMKLKKTVTPADYLRLPPVDIGHPVTQQDMADFFLTFMKTDQLGVISNRHQVYADQNDEGTESRECLKLAELCSTAVDYSKTGIAADINHPSIPKSTLWRPDFMAPGPHIKILNRPTDRLEFATEYAPVEAMDEEDEVSNIKYYESQKVCGILYRAIDERQVFEDVKNLNMFANGSPDVMQHVWEFVKSCSRGIIWQHLRDKARGIQEMYDNNMLGIMHQYSEHPTRPISEREVFVGNILGKVGSVSKKQRELCTSMKEKYDDTAAFIINCIIKDGEEYSEEALEQSIACFAVSMDERNPESGRDQALKSFRYLAAGVCLREMERVPGILPNIGHATQELETVNEKEHRYISLMTLHNAKQLRNLSCVSERQIYTLMKAMVEGIEHFLPGDEYEVVASEFREGGNIFSSKFPRGTWDVDGRNIIYGPPAKNCSLQLDSKSTTTPDSQHLPTSEDEDLVTVPVAKLQQLVEYGIQQRGLRLHNKKDFPKHLNEFLTRARANPWPLRKIELVCDQAIDLGCWGDSFNRFDRSKFDMIWEHHFRSFFGYGQPSVSATEMVRKGWFWIRIIKECDREMIPWLLEIGTDDPDARAATLIKILICIAQESKQKKFPTTSTIGAILERCYSAGVLSQPEDDPLDSENVRFHTEISQDYGIHIVLIAISLNVFNDCLREDDSNLGPDSRQILWSPTDLLRDACGCASLEHILAFQGPELVVSILYLSRTSRSPILSERPSSNAGRIDDLNIESLRTIGGLRIVWTDTFEEHLLLDHQNKCLRIARLRPFIWGRLSIFQDDWIRWSDIYRQPQELSVLKELKADIEKTWAIIFSITTLGENSKNRSRIREKLKEEYATVIDKDQNSVKTYDIQTLKDYHIPWIEDDFATDKSERVQSYYQSRRDNLVDVIKSKTREKYHSILQLWYVRRPRARTSTVYG</sequence>
<dbReference type="GO" id="GO:0003723">
    <property type="term" value="F:RNA binding"/>
    <property type="evidence" value="ECO:0007669"/>
    <property type="project" value="UniProtKB-KW"/>
</dbReference>
<dbReference type="EC" id="2.7.7.48" evidence="1"/>
<reference evidence="3 4" key="1">
    <citation type="submission" date="2019-06" db="EMBL/GenBank/DDBJ databases">
        <title>Genome Sequence of the Brown Rot Fungal Pathogen Monilinia fructicola.</title>
        <authorList>
            <person name="De Miccolis Angelini R.M."/>
            <person name="Landi L."/>
            <person name="Abate D."/>
            <person name="Pollastro S."/>
            <person name="Romanazzi G."/>
            <person name="Faretra F."/>
        </authorList>
    </citation>
    <scope>NUCLEOTIDE SEQUENCE [LARGE SCALE GENOMIC DNA]</scope>
    <source>
        <strain evidence="3 4">Mfrc123</strain>
    </source>
</reference>
<dbReference type="Pfam" id="PF05183">
    <property type="entry name" value="RdRP"/>
    <property type="match status" value="1"/>
</dbReference>
<evidence type="ECO:0000313" key="4">
    <source>
        <dbReference type="Proteomes" id="UP000322873"/>
    </source>
</evidence>
<organism evidence="3 4">
    <name type="scientific">Monilinia fructicola</name>
    <name type="common">Brown rot fungus</name>
    <name type="synonym">Ciboria fructicola</name>
    <dbReference type="NCBI Taxonomy" id="38448"/>
    <lineage>
        <taxon>Eukaryota</taxon>
        <taxon>Fungi</taxon>
        <taxon>Dikarya</taxon>
        <taxon>Ascomycota</taxon>
        <taxon>Pezizomycotina</taxon>
        <taxon>Leotiomycetes</taxon>
        <taxon>Helotiales</taxon>
        <taxon>Sclerotiniaceae</taxon>
        <taxon>Monilinia</taxon>
    </lineage>
</organism>
<keyword evidence="4" id="KW-1185">Reference proteome</keyword>
<dbReference type="GO" id="GO:0031380">
    <property type="term" value="C:nuclear RNA-directed RNA polymerase complex"/>
    <property type="evidence" value="ECO:0007669"/>
    <property type="project" value="TreeGrafter"/>
</dbReference>
<comment type="caution">
    <text evidence="3">The sequence shown here is derived from an EMBL/GenBank/DDBJ whole genome shotgun (WGS) entry which is preliminary data.</text>
</comment>
<dbReference type="InterPro" id="IPR057596">
    <property type="entry name" value="RDRP_core"/>
</dbReference>
<dbReference type="PANTHER" id="PTHR23079">
    <property type="entry name" value="RNA-DEPENDENT RNA POLYMERASE"/>
    <property type="match status" value="1"/>
</dbReference>
<comment type="similarity">
    <text evidence="1">Belongs to the RdRP family.</text>
</comment>
<proteinExistence type="inferred from homology"/>
<protein>
    <recommendedName>
        <fullName evidence="1">RNA-dependent RNA polymerase</fullName>
        <ecNumber evidence="1">2.7.7.48</ecNumber>
    </recommendedName>
</protein>
<dbReference type="EMBL" id="VICG01000003">
    <property type="protein sequence ID" value="KAA8574152.1"/>
    <property type="molecule type" value="Genomic_DNA"/>
</dbReference>
<keyword evidence="1" id="KW-0548">Nucleotidyltransferase</keyword>
<keyword evidence="1" id="KW-0696">RNA-directed RNA polymerase</keyword>
<gene>
    <name evidence="3" type="ORF">EYC84_005667</name>
</gene>
<evidence type="ECO:0000259" key="2">
    <source>
        <dbReference type="Pfam" id="PF05183"/>
    </source>
</evidence>
<evidence type="ECO:0000313" key="3">
    <source>
        <dbReference type="EMBL" id="KAA8574152.1"/>
    </source>
</evidence>
<dbReference type="GO" id="GO:0030422">
    <property type="term" value="P:siRNA processing"/>
    <property type="evidence" value="ECO:0007669"/>
    <property type="project" value="TreeGrafter"/>
</dbReference>